<dbReference type="SMART" id="SM00195">
    <property type="entry name" value="DSPc"/>
    <property type="match status" value="1"/>
</dbReference>
<dbReference type="InterPro" id="IPR052103">
    <property type="entry name" value="Dual_spec_Phospatases"/>
</dbReference>
<keyword evidence="7" id="KW-1185">Reference proteome</keyword>
<comment type="similarity">
    <text evidence="1">Belongs to the protein-tyrosine phosphatase family. Non-receptor class dual specificity subfamily.</text>
</comment>
<evidence type="ECO:0000259" key="4">
    <source>
        <dbReference type="PROSITE" id="PS50054"/>
    </source>
</evidence>
<dbReference type="PANTHER" id="PTHR45961">
    <property type="entry name" value="IP21249P"/>
    <property type="match status" value="1"/>
</dbReference>
<reference evidence="6" key="1">
    <citation type="submission" date="2013-05" db="EMBL/GenBank/DDBJ databases">
        <authorList>
            <person name="Yim A.K.Y."/>
            <person name="Chan T.F."/>
            <person name="Ji K.M."/>
            <person name="Liu X.Y."/>
            <person name="Zhou J.W."/>
            <person name="Li R.Q."/>
            <person name="Yang K.Y."/>
            <person name="Li J."/>
            <person name="Li M."/>
            <person name="Law P.T.W."/>
            <person name="Wu Y.L."/>
            <person name="Cai Z.L."/>
            <person name="Qin H."/>
            <person name="Bao Y."/>
            <person name="Leung R.K.K."/>
            <person name="Ng P.K.S."/>
            <person name="Zou J."/>
            <person name="Zhong X.J."/>
            <person name="Ran P.X."/>
            <person name="Zhong N.S."/>
            <person name="Liu Z.G."/>
            <person name="Tsui S.K.W."/>
        </authorList>
    </citation>
    <scope>NUCLEOTIDE SEQUENCE</scope>
    <source>
        <strain evidence="6">Derf</strain>
        <tissue evidence="6">Whole organism</tissue>
    </source>
</reference>
<evidence type="ECO:0000256" key="1">
    <source>
        <dbReference type="ARBA" id="ARBA00008601"/>
    </source>
</evidence>
<keyword evidence="3" id="KW-0904">Protein phosphatase</keyword>
<dbReference type="InterPro" id="IPR016130">
    <property type="entry name" value="Tyr_Pase_AS"/>
</dbReference>
<organism evidence="6 7">
    <name type="scientific">Dermatophagoides farinae</name>
    <name type="common">American house dust mite</name>
    <dbReference type="NCBI Taxonomy" id="6954"/>
    <lineage>
        <taxon>Eukaryota</taxon>
        <taxon>Metazoa</taxon>
        <taxon>Ecdysozoa</taxon>
        <taxon>Arthropoda</taxon>
        <taxon>Chelicerata</taxon>
        <taxon>Arachnida</taxon>
        <taxon>Acari</taxon>
        <taxon>Acariformes</taxon>
        <taxon>Sarcoptiformes</taxon>
        <taxon>Astigmata</taxon>
        <taxon>Psoroptidia</taxon>
        <taxon>Analgoidea</taxon>
        <taxon>Pyroglyphidae</taxon>
        <taxon>Dermatophagoidinae</taxon>
        <taxon>Dermatophagoides</taxon>
    </lineage>
</organism>
<evidence type="ECO:0000313" key="7">
    <source>
        <dbReference type="Proteomes" id="UP000790347"/>
    </source>
</evidence>
<dbReference type="PANTHER" id="PTHR45961:SF6">
    <property type="entry name" value="IP21249P"/>
    <property type="match status" value="1"/>
</dbReference>
<dbReference type="GO" id="GO:0004721">
    <property type="term" value="F:phosphoprotein phosphatase activity"/>
    <property type="evidence" value="ECO:0007669"/>
    <property type="project" value="UniProtKB-KW"/>
</dbReference>
<sequence>MQYKRQRRRQRHRKQFESSSSSIIYSEINQKSFEFLNGGSSSTTSINSSNGGGGKNLRRTNELLRYLLQCESIDEWSKLTSSTSKFRNNPLFRDQTLTKTITNKPIMQIKTDQAFTKRKIQQMRIYQTGTTGLIIETMQESRIRMIINATYEMPLLKQSDIITFRVPVEDDCQEPIQQYFDDVADLMEAIRLRGHSSVIHCMAGVSRSATLILAYMVKYTTFTLYEAFLHIKSIRQPIRPNIGFIQQLIQYEARVNNGRKSVDMEQIEQYSTVAADQQEKVKILVPKFYRLHYPELYELEIRRQLNNSNCTDQNNANNNTT</sequence>
<evidence type="ECO:0000256" key="3">
    <source>
        <dbReference type="ARBA" id="ARBA00022912"/>
    </source>
</evidence>
<proteinExistence type="inferred from homology"/>
<dbReference type="Pfam" id="PF00782">
    <property type="entry name" value="DSPc"/>
    <property type="match status" value="1"/>
</dbReference>
<dbReference type="Gene3D" id="3.90.190.10">
    <property type="entry name" value="Protein tyrosine phosphatase superfamily"/>
    <property type="match status" value="1"/>
</dbReference>
<keyword evidence="2" id="KW-0378">Hydrolase</keyword>
<protein>
    <submittedName>
        <fullName evidence="6">Dual specificity protein phosphatase 14</fullName>
    </submittedName>
</protein>
<dbReference type="PROSITE" id="PS50054">
    <property type="entry name" value="TYR_PHOSPHATASE_DUAL"/>
    <property type="match status" value="1"/>
</dbReference>
<reference evidence="6" key="2">
    <citation type="journal article" date="2022" name="Res Sq">
        <title>Comparative Genomics Reveals Insights into the Divergent Evolution of Astigmatic Mites and Household Pest Adaptations.</title>
        <authorList>
            <person name="Xiong Q."/>
            <person name="Wan A.T.-Y."/>
            <person name="Liu X.-Y."/>
            <person name="Fung C.S.-H."/>
            <person name="Xiao X."/>
            <person name="Malainual N."/>
            <person name="Hou J."/>
            <person name="Wang L."/>
            <person name="Wang M."/>
            <person name="Yang K."/>
            <person name="Cui Y."/>
            <person name="Leung E."/>
            <person name="Nong W."/>
            <person name="Shin S.-K."/>
            <person name="Au S."/>
            <person name="Jeong K.Y."/>
            <person name="Chew F.T."/>
            <person name="Hui J."/>
            <person name="Leung T.F."/>
            <person name="Tungtrongchitr A."/>
            <person name="Zhong N."/>
            <person name="Liu Z."/>
            <person name="Tsui S."/>
        </authorList>
    </citation>
    <scope>NUCLEOTIDE SEQUENCE</scope>
    <source>
        <strain evidence="6">Derf</strain>
        <tissue evidence="6">Whole organism</tissue>
    </source>
</reference>
<gene>
    <name evidence="6" type="primary">DUSP14_2</name>
    <name evidence="6" type="ORF">DERF_001087</name>
</gene>
<evidence type="ECO:0000259" key="5">
    <source>
        <dbReference type="PROSITE" id="PS50056"/>
    </source>
</evidence>
<dbReference type="GO" id="GO:0005737">
    <property type="term" value="C:cytoplasm"/>
    <property type="evidence" value="ECO:0007669"/>
    <property type="project" value="TreeGrafter"/>
</dbReference>
<dbReference type="AlphaFoldDB" id="A0A922ICY9"/>
<dbReference type="InterPro" id="IPR020422">
    <property type="entry name" value="TYR_PHOSPHATASE_DUAL_dom"/>
</dbReference>
<accession>A0A922ICY9</accession>
<dbReference type="InterPro" id="IPR000340">
    <property type="entry name" value="Dual-sp_phosphatase_cat-dom"/>
</dbReference>
<evidence type="ECO:0000313" key="6">
    <source>
        <dbReference type="EMBL" id="KAH9527039.1"/>
    </source>
</evidence>
<evidence type="ECO:0000256" key="2">
    <source>
        <dbReference type="ARBA" id="ARBA00022801"/>
    </source>
</evidence>
<dbReference type="InterPro" id="IPR000387">
    <property type="entry name" value="Tyr_Pase_dom"/>
</dbReference>
<dbReference type="InterPro" id="IPR029021">
    <property type="entry name" value="Prot-tyrosine_phosphatase-like"/>
</dbReference>
<dbReference type="SUPFAM" id="SSF52799">
    <property type="entry name" value="(Phosphotyrosine protein) phosphatases II"/>
    <property type="match status" value="1"/>
</dbReference>
<dbReference type="PROSITE" id="PS00383">
    <property type="entry name" value="TYR_PHOSPHATASE_1"/>
    <property type="match status" value="1"/>
</dbReference>
<feature type="domain" description="Tyrosine-protein phosphatase" evidence="4">
    <location>
        <begin position="114"/>
        <end position="257"/>
    </location>
</feature>
<dbReference type="EMBL" id="ASGP02000001">
    <property type="protein sequence ID" value="KAH9527039.1"/>
    <property type="molecule type" value="Genomic_DNA"/>
</dbReference>
<feature type="domain" description="Tyrosine specific protein phosphatases" evidence="5">
    <location>
        <begin position="177"/>
        <end position="235"/>
    </location>
</feature>
<name>A0A922ICY9_DERFA</name>
<comment type="caution">
    <text evidence="6">The sequence shown here is derived from an EMBL/GenBank/DDBJ whole genome shotgun (WGS) entry which is preliminary data.</text>
</comment>
<dbReference type="PROSITE" id="PS50056">
    <property type="entry name" value="TYR_PHOSPHATASE_2"/>
    <property type="match status" value="1"/>
</dbReference>
<dbReference type="Proteomes" id="UP000790347">
    <property type="component" value="Unassembled WGS sequence"/>
</dbReference>